<feature type="transmembrane region" description="Helical" evidence="1">
    <location>
        <begin position="12"/>
        <end position="32"/>
    </location>
</feature>
<reference evidence="2 3" key="1">
    <citation type="journal article" date="2016" name="Nat. Commun.">
        <title>Thousands of microbial genomes shed light on interconnected biogeochemical processes in an aquifer system.</title>
        <authorList>
            <person name="Anantharaman K."/>
            <person name="Brown C.T."/>
            <person name="Hug L.A."/>
            <person name="Sharon I."/>
            <person name="Castelle C.J."/>
            <person name="Probst A.J."/>
            <person name="Thomas B.C."/>
            <person name="Singh A."/>
            <person name="Wilkins M.J."/>
            <person name="Karaoz U."/>
            <person name="Brodie E.L."/>
            <person name="Williams K.H."/>
            <person name="Hubbard S.S."/>
            <person name="Banfield J.F."/>
        </authorList>
    </citation>
    <scope>NUCLEOTIDE SEQUENCE [LARGE SCALE GENOMIC DNA]</scope>
</reference>
<dbReference type="EMBL" id="MGJB01000012">
    <property type="protein sequence ID" value="OGM98614.1"/>
    <property type="molecule type" value="Genomic_DNA"/>
</dbReference>
<evidence type="ECO:0000256" key="1">
    <source>
        <dbReference type="SAM" id="Phobius"/>
    </source>
</evidence>
<dbReference type="Proteomes" id="UP000176893">
    <property type="component" value="Unassembled WGS sequence"/>
</dbReference>
<comment type="caution">
    <text evidence="2">The sequence shown here is derived from an EMBL/GenBank/DDBJ whole genome shotgun (WGS) entry which is preliminary data.</text>
</comment>
<proteinExistence type="predicted"/>
<accession>A0A1F8ECI7</accession>
<protein>
    <submittedName>
        <fullName evidence="2">Uncharacterized protein</fullName>
    </submittedName>
</protein>
<dbReference type="STRING" id="1802661.A2649_00240"/>
<organism evidence="2 3">
    <name type="scientific">Candidatus Yanofskybacteria bacterium RIFCSPHIGHO2_01_FULL_41_26</name>
    <dbReference type="NCBI Taxonomy" id="1802661"/>
    <lineage>
        <taxon>Bacteria</taxon>
        <taxon>Candidatus Yanofskyibacteriota</taxon>
    </lineage>
</organism>
<keyword evidence="1" id="KW-0472">Membrane</keyword>
<dbReference type="AlphaFoldDB" id="A0A1F8ECI7"/>
<evidence type="ECO:0000313" key="2">
    <source>
        <dbReference type="EMBL" id="OGM98614.1"/>
    </source>
</evidence>
<feature type="transmembrane region" description="Helical" evidence="1">
    <location>
        <begin position="38"/>
        <end position="58"/>
    </location>
</feature>
<evidence type="ECO:0000313" key="3">
    <source>
        <dbReference type="Proteomes" id="UP000176893"/>
    </source>
</evidence>
<gene>
    <name evidence="2" type="ORF">A2649_00240</name>
</gene>
<sequence length="60" mass="6654">MNNNTYRKVTGTVFAVVAVMHALRLISGWEVVFNGWAIPIWFSLVGVVFAGCLAWNGLKK</sequence>
<keyword evidence="1" id="KW-0812">Transmembrane</keyword>
<name>A0A1F8ECI7_9BACT</name>
<keyword evidence="1" id="KW-1133">Transmembrane helix</keyword>